<proteinExistence type="inferred from homology"/>
<evidence type="ECO:0008006" key="5">
    <source>
        <dbReference type="Google" id="ProtNLM"/>
    </source>
</evidence>
<dbReference type="PANTHER" id="PTHR11505">
    <property type="entry name" value="L1 TRANSPOSABLE ELEMENT-RELATED"/>
    <property type="match status" value="1"/>
</dbReference>
<keyword evidence="4" id="KW-1185">Reference proteome</keyword>
<evidence type="ECO:0000313" key="4">
    <source>
        <dbReference type="Proteomes" id="UP001295444"/>
    </source>
</evidence>
<dbReference type="Gene3D" id="3.30.70.1820">
    <property type="entry name" value="L1 transposable element, RRM domain"/>
    <property type="match status" value="1"/>
</dbReference>
<dbReference type="Gene3D" id="3.30.250.20">
    <property type="entry name" value="L1 transposable element, C-terminal domain"/>
    <property type="match status" value="1"/>
</dbReference>
<feature type="coiled-coil region" evidence="2">
    <location>
        <begin position="118"/>
        <end position="145"/>
    </location>
</feature>
<evidence type="ECO:0000256" key="2">
    <source>
        <dbReference type="SAM" id="Coils"/>
    </source>
</evidence>
<dbReference type="AlphaFoldDB" id="A0AAD1WH44"/>
<dbReference type="EMBL" id="OW240918">
    <property type="protein sequence ID" value="CAH2305425.1"/>
    <property type="molecule type" value="Genomic_DNA"/>
</dbReference>
<sequence>MSQRKSTKKAAKPDKSNFFGSKQVSSAVIMQAAKASSDLDSDDGILCCGPGTPTETSQITKSDLAEALDKLSSKLISTWQHTADSLRKDLQELGKRTSHVEDKCDEFATAHNDLATHVEHLATKVHKMEEKMRDLEDRSRRNNLRLRGVPEEVANKDLLAYVRGLLHAFVPEVPTDMLLVDRVHRVPKPRHIAQAVPRDILLRAHYHHIKEHVLRSSRIRTSPPEDYPTVKIYADLSSATLQKRKEFKQVTSVLRNHEVRYRWGFPTKLIITRDGETTILHSPGEGLKKIESLGTL</sequence>
<reference evidence="3" key="1">
    <citation type="submission" date="2022-03" db="EMBL/GenBank/DDBJ databases">
        <authorList>
            <person name="Alioto T."/>
            <person name="Alioto T."/>
            <person name="Gomez Garrido J."/>
        </authorList>
    </citation>
    <scope>NUCLEOTIDE SEQUENCE</scope>
</reference>
<name>A0AAD1WH44_PELCU</name>
<evidence type="ECO:0000256" key="1">
    <source>
        <dbReference type="ARBA" id="ARBA00061640"/>
    </source>
</evidence>
<gene>
    <name evidence="3" type="ORF">PECUL_23A022413</name>
</gene>
<dbReference type="FunFam" id="3.30.70.1820:FF:000002">
    <property type="entry name" value="LINE-1 retrotransposable element ORF1 protein"/>
    <property type="match status" value="1"/>
</dbReference>
<dbReference type="InterPro" id="IPR004244">
    <property type="entry name" value="Transposase_22"/>
</dbReference>
<organism evidence="3 4">
    <name type="scientific">Pelobates cultripes</name>
    <name type="common">Western spadefoot toad</name>
    <dbReference type="NCBI Taxonomy" id="61616"/>
    <lineage>
        <taxon>Eukaryota</taxon>
        <taxon>Metazoa</taxon>
        <taxon>Chordata</taxon>
        <taxon>Craniata</taxon>
        <taxon>Vertebrata</taxon>
        <taxon>Euteleostomi</taxon>
        <taxon>Amphibia</taxon>
        <taxon>Batrachia</taxon>
        <taxon>Anura</taxon>
        <taxon>Pelobatoidea</taxon>
        <taxon>Pelobatidae</taxon>
        <taxon>Pelobates</taxon>
    </lineage>
</organism>
<protein>
    <recommendedName>
        <fullName evidence="5">Transposase element L1Md-A101/L1Md-A102/L1Md-A2</fullName>
    </recommendedName>
</protein>
<evidence type="ECO:0000313" key="3">
    <source>
        <dbReference type="EMBL" id="CAH2305425.1"/>
    </source>
</evidence>
<comment type="similarity">
    <text evidence="1">Belongs to the transposase 22 family.</text>
</comment>
<accession>A0AAD1WH44</accession>
<keyword evidence="2" id="KW-0175">Coiled coil</keyword>
<dbReference type="InterPro" id="IPR042566">
    <property type="entry name" value="L1_C"/>
</dbReference>
<dbReference type="Proteomes" id="UP001295444">
    <property type="component" value="Chromosome 07"/>
</dbReference>